<dbReference type="Proteomes" id="UP000016843">
    <property type="component" value="Unassembled WGS sequence"/>
</dbReference>
<gene>
    <name evidence="1" type="ORF">P872_14305</name>
</gene>
<keyword evidence="2" id="KW-1185">Reference proteome</keyword>
<dbReference type="EMBL" id="AWXR01000138">
    <property type="protein sequence ID" value="ERM80191.1"/>
    <property type="molecule type" value="Genomic_DNA"/>
</dbReference>
<protein>
    <submittedName>
        <fullName evidence="1">Uncharacterized protein</fullName>
    </submittedName>
</protein>
<name>U5BUC7_9BACT</name>
<reference evidence="1 2" key="1">
    <citation type="journal article" date="2013" name="Genome Announc.">
        <title>Draft Genome Sequence of the Psychrophilic and Alkaliphilic Rhodonellum psychrophilum Strain GCM71T.</title>
        <authorList>
            <person name="Hauptmann A.L."/>
            <person name="Glaring M.A."/>
            <person name="Hallin P.F."/>
            <person name="Prieme A."/>
            <person name="Stougaard P."/>
        </authorList>
    </citation>
    <scope>NUCLEOTIDE SEQUENCE [LARGE SCALE GENOMIC DNA]</scope>
    <source>
        <strain evidence="1 2">GCM71</strain>
    </source>
</reference>
<evidence type="ECO:0000313" key="2">
    <source>
        <dbReference type="Proteomes" id="UP000016843"/>
    </source>
</evidence>
<sequence>MPSYWLTFAILNLAEKNLTEICIRLPNGLVIKKNQTNYGIEHITDLVKVKNWRLRLNIK</sequence>
<accession>U5BUC7</accession>
<evidence type="ECO:0000313" key="1">
    <source>
        <dbReference type="EMBL" id="ERM80191.1"/>
    </source>
</evidence>
<dbReference type="AlphaFoldDB" id="U5BUC7"/>
<comment type="caution">
    <text evidence="1">The sequence shown here is derived from an EMBL/GenBank/DDBJ whole genome shotgun (WGS) entry which is preliminary data.</text>
</comment>
<proteinExistence type="predicted"/>
<organism evidence="1 2">
    <name type="scientific">Rhodonellum psychrophilum GCM71 = DSM 17998</name>
    <dbReference type="NCBI Taxonomy" id="1123057"/>
    <lineage>
        <taxon>Bacteria</taxon>
        <taxon>Pseudomonadati</taxon>
        <taxon>Bacteroidota</taxon>
        <taxon>Cytophagia</taxon>
        <taxon>Cytophagales</taxon>
        <taxon>Cytophagaceae</taxon>
        <taxon>Rhodonellum</taxon>
    </lineage>
</organism>